<evidence type="ECO:0000313" key="2">
    <source>
        <dbReference type="EMBL" id="AVZ72703.1"/>
    </source>
</evidence>
<gene>
    <name evidence="2" type="ORF">SLUN_11380</name>
</gene>
<organism evidence="2 3">
    <name type="scientific">Streptomyces lunaelactis</name>
    <dbReference type="NCBI Taxonomy" id="1535768"/>
    <lineage>
        <taxon>Bacteria</taxon>
        <taxon>Bacillati</taxon>
        <taxon>Actinomycetota</taxon>
        <taxon>Actinomycetes</taxon>
        <taxon>Kitasatosporales</taxon>
        <taxon>Streptomycetaceae</taxon>
        <taxon>Streptomyces</taxon>
    </lineage>
</organism>
<reference evidence="2 3" key="1">
    <citation type="submission" date="2018-01" db="EMBL/GenBank/DDBJ databases">
        <title>Complete genome sequence of Streptomyces lunaelactis MM109T, a Ferroverdin A producer isolated from cave moonmilk deposits.</title>
        <authorList>
            <person name="Naome A."/>
            <person name="Martinet L."/>
            <person name="Maciejewska M."/>
            <person name="Anderssen S."/>
            <person name="Adam D."/>
            <person name="Tenconi E."/>
            <person name="Deflandre B."/>
            <person name="Arguelles-Arias A."/>
            <person name="Calusinska M."/>
            <person name="Copieters W."/>
            <person name="Karim L."/>
            <person name="Hanikenne M."/>
            <person name="Baurain D."/>
            <person name="van Wezel G."/>
            <person name="Smargiasso N."/>
            <person name="de Pauw E."/>
            <person name="Delfosse P."/>
            <person name="Rigali S."/>
        </authorList>
    </citation>
    <scope>NUCLEOTIDE SEQUENCE [LARGE SCALE GENOMIC DNA]</scope>
    <source>
        <strain evidence="2 3">MM109</strain>
    </source>
</reference>
<evidence type="ECO:0000313" key="3">
    <source>
        <dbReference type="Proteomes" id="UP000244201"/>
    </source>
</evidence>
<dbReference type="AlphaFoldDB" id="A0A2R4T0P9"/>
<sequence>MLPVPCDTYYSDHNGVTSHMYEARTDTTEERPGGAGAGGACGTSGAGAGGAGRHRGGAATTEDSTTPSHGRHRRPGR</sequence>
<dbReference type="Proteomes" id="UP000244201">
    <property type="component" value="Chromosome"/>
</dbReference>
<proteinExistence type="predicted"/>
<feature type="compositionally biased region" description="Gly residues" evidence="1">
    <location>
        <begin position="33"/>
        <end position="51"/>
    </location>
</feature>
<name>A0A2R4T0P9_9ACTN</name>
<dbReference type="KEGG" id="slk:SLUN_11380"/>
<evidence type="ECO:0000256" key="1">
    <source>
        <dbReference type="SAM" id="MobiDB-lite"/>
    </source>
</evidence>
<feature type="compositionally biased region" description="Basic and acidic residues" evidence="1">
    <location>
        <begin position="21"/>
        <end position="32"/>
    </location>
</feature>
<keyword evidence="3" id="KW-1185">Reference proteome</keyword>
<accession>A0A2R4T0P9</accession>
<feature type="region of interest" description="Disordered" evidence="1">
    <location>
        <begin position="1"/>
        <end position="77"/>
    </location>
</feature>
<protein>
    <submittedName>
        <fullName evidence="2">Uncharacterized protein</fullName>
    </submittedName>
</protein>
<dbReference type="EMBL" id="CP026304">
    <property type="protein sequence ID" value="AVZ72703.1"/>
    <property type="molecule type" value="Genomic_DNA"/>
</dbReference>